<dbReference type="EMBL" id="SGPL01000502">
    <property type="protein sequence ID" value="THH11677.1"/>
    <property type="molecule type" value="Genomic_DNA"/>
</dbReference>
<proteinExistence type="predicted"/>
<gene>
    <name evidence="2" type="ORF">EW146_g7964</name>
</gene>
<protein>
    <submittedName>
        <fullName evidence="2">Uncharacterized protein</fullName>
    </submittedName>
</protein>
<sequence>MGIWSLAKSEVSEVKQWVGGYPSFLEDTSDFAPMTCIYIQISVYVFQNTAPAQFFLPLHRKLFLPRCHPLRGPIILQSLTLADDTKVVKVVSGILNAHGIEPELLFLAHGVLRSCDGNASHDMHRHLSDAVADGSDAWESLSFSPVLAEISNQTFGIRTVLTDRCAPSMGWTLDVIAALPNHFMNTAWASFNVYAHIRMRREYEQVIVAGGCDGVDALGGWWNGRLRHAVPILVLNAIVLLALSFRTWRLFLIYRRQSFSSVEAPSNITRIHKYLCFVMTLRLSSSFTIAATALWIGKLTEDAIREATNHYTLYLAGFITSVVVNVLWIVFVRYMQAHSLQSYAEEMMFFLLCWVARPTASCFSPGLFFATMTVVTYVFLVATSILGIVCRFNFGEGLAHYLMLLESLANDNFTPASFAHDPEETEWPTKVTDIPRFSVVSGETFTITPIGGVSSPQYGQPKERASFLCMDPKKH</sequence>
<evidence type="ECO:0000313" key="3">
    <source>
        <dbReference type="Proteomes" id="UP000310158"/>
    </source>
</evidence>
<accession>A0A4S4LIQ5</accession>
<dbReference type="OrthoDB" id="2448307at2759"/>
<evidence type="ECO:0000256" key="1">
    <source>
        <dbReference type="SAM" id="Phobius"/>
    </source>
</evidence>
<feature type="transmembrane region" description="Helical" evidence="1">
    <location>
        <begin position="311"/>
        <end position="335"/>
    </location>
</feature>
<keyword evidence="1" id="KW-0472">Membrane</keyword>
<feature type="transmembrane region" description="Helical" evidence="1">
    <location>
        <begin position="374"/>
        <end position="394"/>
    </location>
</feature>
<dbReference type="Proteomes" id="UP000310158">
    <property type="component" value="Unassembled WGS sequence"/>
</dbReference>
<feature type="transmembrane region" description="Helical" evidence="1">
    <location>
        <begin position="274"/>
        <end position="296"/>
    </location>
</feature>
<reference evidence="2 3" key="1">
    <citation type="submission" date="2019-02" db="EMBL/GenBank/DDBJ databases">
        <title>Genome sequencing of the rare red list fungi Bondarzewia mesenterica.</title>
        <authorList>
            <person name="Buettner E."/>
            <person name="Kellner H."/>
        </authorList>
    </citation>
    <scope>NUCLEOTIDE SEQUENCE [LARGE SCALE GENOMIC DNA]</scope>
    <source>
        <strain evidence="2 3">DSM 108281</strain>
    </source>
</reference>
<evidence type="ECO:0000313" key="2">
    <source>
        <dbReference type="EMBL" id="THH11677.1"/>
    </source>
</evidence>
<comment type="caution">
    <text evidence="2">The sequence shown here is derived from an EMBL/GenBank/DDBJ whole genome shotgun (WGS) entry which is preliminary data.</text>
</comment>
<organism evidence="2 3">
    <name type="scientific">Bondarzewia mesenterica</name>
    <dbReference type="NCBI Taxonomy" id="1095465"/>
    <lineage>
        <taxon>Eukaryota</taxon>
        <taxon>Fungi</taxon>
        <taxon>Dikarya</taxon>
        <taxon>Basidiomycota</taxon>
        <taxon>Agaricomycotina</taxon>
        <taxon>Agaricomycetes</taxon>
        <taxon>Russulales</taxon>
        <taxon>Bondarzewiaceae</taxon>
        <taxon>Bondarzewia</taxon>
    </lineage>
</organism>
<feature type="transmembrane region" description="Helical" evidence="1">
    <location>
        <begin position="233"/>
        <end position="254"/>
    </location>
</feature>
<keyword evidence="3" id="KW-1185">Reference proteome</keyword>
<name>A0A4S4LIQ5_9AGAM</name>
<dbReference type="AlphaFoldDB" id="A0A4S4LIQ5"/>
<keyword evidence="1" id="KW-0812">Transmembrane</keyword>
<keyword evidence="1" id="KW-1133">Transmembrane helix</keyword>